<dbReference type="Proteomes" id="UP000007755">
    <property type="component" value="Unassembled WGS sequence"/>
</dbReference>
<dbReference type="AlphaFoldDB" id="F4WGL6"/>
<feature type="compositionally biased region" description="Polar residues" evidence="1">
    <location>
        <begin position="218"/>
        <end position="234"/>
    </location>
</feature>
<feature type="region of interest" description="Disordered" evidence="1">
    <location>
        <begin position="213"/>
        <end position="235"/>
    </location>
</feature>
<dbReference type="InParanoid" id="F4WGL6"/>
<proteinExistence type="predicted"/>
<evidence type="ECO:0000256" key="1">
    <source>
        <dbReference type="SAM" id="MobiDB-lite"/>
    </source>
</evidence>
<evidence type="ECO:0000313" key="3">
    <source>
        <dbReference type="Proteomes" id="UP000007755"/>
    </source>
</evidence>
<protein>
    <submittedName>
        <fullName evidence="2">Uncharacterized protein</fullName>
    </submittedName>
</protein>
<dbReference type="EMBL" id="GL888137">
    <property type="protein sequence ID" value="EGI66681.1"/>
    <property type="molecule type" value="Genomic_DNA"/>
</dbReference>
<reference evidence="2" key="1">
    <citation type="submission" date="2011-02" db="EMBL/GenBank/DDBJ databases">
        <title>The genome of the leaf-cutting ant Acromyrmex echinatior suggests key adaptations to social evolution and fungus farming.</title>
        <authorList>
            <person name="Nygaard S."/>
            <person name="Zhang G."/>
        </authorList>
    </citation>
    <scope>NUCLEOTIDE SEQUENCE</scope>
</reference>
<keyword evidence="3" id="KW-1185">Reference proteome</keyword>
<organism evidence="3">
    <name type="scientific">Acromyrmex echinatior</name>
    <name type="common">Panamanian leafcutter ant</name>
    <name type="synonym">Acromyrmex octospinosus echinatior</name>
    <dbReference type="NCBI Taxonomy" id="103372"/>
    <lineage>
        <taxon>Eukaryota</taxon>
        <taxon>Metazoa</taxon>
        <taxon>Ecdysozoa</taxon>
        <taxon>Arthropoda</taxon>
        <taxon>Hexapoda</taxon>
        <taxon>Insecta</taxon>
        <taxon>Pterygota</taxon>
        <taxon>Neoptera</taxon>
        <taxon>Endopterygota</taxon>
        <taxon>Hymenoptera</taxon>
        <taxon>Apocrita</taxon>
        <taxon>Aculeata</taxon>
        <taxon>Formicoidea</taxon>
        <taxon>Formicidae</taxon>
        <taxon>Myrmicinae</taxon>
        <taxon>Acromyrmex</taxon>
    </lineage>
</organism>
<name>F4WGL6_ACREC</name>
<accession>F4WGL6</accession>
<sequence length="255" mass="28789">MDTTNYFHGLSSGFSTVQPSFNFVFRASFSQMSIESYMNKVNDTGDYACICDQQFGHDFDLFLVSSFDHTGNSVDLPANYVKTPRFRVEFQVLVVHKLRIKLQCLCIRIPLLRLLRHPVRVVGTSTIAIPRNFRNKMTPEPKLTPRETFLTAFSMEKMKQDCATPLRSSANPEKTVTLCTIRTCAFMKQRQKGVLSFTVMAGVVARVPSHFTARRSRSNGTNTDGLPRENQSGCQGRRIMKLDGKDPSVTACQKI</sequence>
<gene>
    <name evidence="2" type="ORF">G5I_04798</name>
</gene>
<evidence type="ECO:0000313" key="2">
    <source>
        <dbReference type="EMBL" id="EGI66681.1"/>
    </source>
</evidence>